<keyword evidence="2" id="KW-0812">Transmembrane</keyword>
<dbReference type="CDD" id="cd03392">
    <property type="entry name" value="PAP2_like_2"/>
    <property type="match status" value="1"/>
</dbReference>
<feature type="transmembrane region" description="Helical" evidence="2">
    <location>
        <begin position="101"/>
        <end position="123"/>
    </location>
</feature>
<dbReference type="EMBL" id="JALGAR010000001">
    <property type="protein sequence ID" value="MCI4656415.1"/>
    <property type="molecule type" value="Genomic_DNA"/>
</dbReference>
<name>A0AA41QSB5_9MICO</name>
<feature type="transmembrane region" description="Helical" evidence="2">
    <location>
        <begin position="217"/>
        <end position="237"/>
    </location>
</feature>
<keyword evidence="2" id="KW-0472">Membrane</keyword>
<dbReference type="AlphaFoldDB" id="A0AA41QSB5"/>
<comment type="caution">
    <text evidence="4">The sequence shown here is derived from an EMBL/GenBank/DDBJ whole genome shotgun (WGS) entry which is preliminary data.</text>
</comment>
<sequence>MDDDSARIPEPDPALEPDSAAEPDRAPAVAPETAAAPAARRIARRWPLLSGLVAVLLAAGLGALIVFRDNGNPLGIDTEWMGEIIEHRAPIWEYASLVMNFLGAGIAGVVIIPVLILVGLLLLKRPWAAGYFLVATLVSSGLVQLLKNLFGRARPQDMLVTSDFGSFPSGHVANAATMVVCLALIFPKVWVWVTGTIWVVVMMVSRTYLGAHWLTDTIGGLLLGIGVAVLLWAPVAAKLDGERRLAHRHPPVAAPAP</sequence>
<feature type="transmembrane region" description="Helical" evidence="2">
    <location>
        <begin position="190"/>
        <end position="211"/>
    </location>
</feature>
<evidence type="ECO:0000259" key="3">
    <source>
        <dbReference type="SMART" id="SM00014"/>
    </source>
</evidence>
<dbReference type="InterPro" id="IPR036938">
    <property type="entry name" value="PAP2/HPO_sf"/>
</dbReference>
<evidence type="ECO:0000313" key="5">
    <source>
        <dbReference type="Proteomes" id="UP001165341"/>
    </source>
</evidence>
<feature type="compositionally biased region" description="Basic and acidic residues" evidence="1">
    <location>
        <begin position="1"/>
        <end position="10"/>
    </location>
</feature>
<dbReference type="Pfam" id="PF01569">
    <property type="entry name" value="PAP2"/>
    <property type="match status" value="1"/>
</dbReference>
<proteinExistence type="predicted"/>
<dbReference type="SUPFAM" id="SSF48317">
    <property type="entry name" value="Acid phosphatase/Vanadium-dependent haloperoxidase"/>
    <property type="match status" value="1"/>
</dbReference>
<evidence type="ECO:0000313" key="4">
    <source>
        <dbReference type="EMBL" id="MCI4656415.1"/>
    </source>
</evidence>
<dbReference type="SMART" id="SM00014">
    <property type="entry name" value="acidPPc"/>
    <property type="match status" value="1"/>
</dbReference>
<organism evidence="4 5">
    <name type="scientific">Cryobacterium zhongshanensis</name>
    <dbReference type="NCBI Taxonomy" id="2928153"/>
    <lineage>
        <taxon>Bacteria</taxon>
        <taxon>Bacillati</taxon>
        <taxon>Actinomycetota</taxon>
        <taxon>Actinomycetes</taxon>
        <taxon>Micrococcales</taxon>
        <taxon>Microbacteriaceae</taxon>
        <taxon>Cryobacterium</taxon>
    </lineage>
</organism>
<keyword evidence="5" id="KW-1185">Reference proteome</keyword>
<feature type="transmembrane region" description="Helical" evidence="2">
    <location>
        <begin position="48"/>
        <end position="67"/>
    </location>
</feature>
<dbReference type="PANTHER" id="PTHR14969:SF13">
    <property type="entry name" value="AT30094P"/>
    <property type="match status" value="1"/>
</dbReference>
<protein>
    <submittedName>
        <fullName evidence="4">Phosphatase PAP2 family protein</fullName>
    </submittedName>
</protein>
<feature type="domain" description="Phosphatidic acid phosphatase type 2/haloperoxidase" evidence="3">
    <location>
        <begin position="129"/>
        <end position="232"/>
    </location>
</feature>
<dbReference type="PANTHER" id="PTHR14969">
    <property type="entry name" value="SPHINGOSINE-1-PHOSPHATE PHOSPHOHYDROLASE"/>
    <property type="match status" value="1"/>
</dbReference>
<accession>A0AA41QSB5</accession>
<dbReference type="InterPro" id="IPR000326">
    <property type="entry name" value="PAP2/HPO"/>
</dbReference>
<keyword evidence="2" id="KW-1133">Transmembrane helix</keyword>
<evidence type="ECO:0000256" key="2">
    <source>
        <dbReference type="SAM" id="Phobius"/>
    </source>
</evidence>
<gene>
    <name evidence="4" type="ORF">MQH31_01110</name>
</gene>
<dbReference type="Proteomes" id="UP001165341">
    <property type="component" value="Unassembled WGS sequence"/>
</dbReference>
<dbReference type="RefSeq" id="WP_243010619.1">
    <property type="nucleotide sequence ID" value="NZ_JALGAR010000001.1"/>
</dbReference>
<dbReference type="Gene3D" id="1.20.144.10">
    <property type="entry name" value="Phosphatidic acid phosphatase type 2/haloperoxidase"/>
    <property type="match status" value="2"/>
</dbReference>
<evidence type="ECO:0000256" key="1">
    <source>
        <dbReference type="SAM" id="MobiDB-lite"/>
    </source>
</evidence>
<reference evidence="4" key="1">
    <citation type="submission" date="2022-03" db="EMBL/GenBank/DDBJ databases">
        <title>Cryobacterium sp. nov. strain ZS14-85, isolated from Antarctic soil.</title>
        <authorList>
            <person name="Li J."/>
            <person name="Niu G."/>
        </authorList>
    </citation>
    <scope>NUCLEOTIDE SEQUENCE</scope>
    <source>
        <strain evidence="4">ZS14-85</strain>
    </source>
</reference>
<feature type="region of interest" description="Disordered" evidence="1">
    <location>
        <begin position="1"/>
        <end position="30"/>
    </location>
</feature>